<dbReference type="InterPro" id="IPR010656">
    <property type="entry name" value="DctM"/>
</dbReference>
<feature type="domain" description="TRAP C4-dicarboxylate transport system permease DctM subunit" evidence="8">
    <location>
        <begin position="6"/>
        <end position="419"/>
    </location>
</feature>
<feature type="transmembrane region" description="Helical" evidence="7">
    <location>
        <begin position="334"/>
        <end position="352"/>
    </location>
</feature>
<dbReference type="AlphaFoldDB" id="A0A212J5K6"/>
<feature type="transmembrane region" description="Helical" evidence="7">
    <location>
        <begin position="46"/>
        <end position="66"/>
    </location>
</feature>
<keyword evidence="3" id="KW-0997">Cell inner membrane</keyword>
<evidence type="ECO:0000313" key="9">
    <source>
        <dbReference type="EMBL" id="SBV94445.1"/>
    </source>
</evidence>
<evidence type="ECO:0000259" key="8">
    <source>
        <dbReference type="Pfam" id="PF06808"/>
    </source>
</evidence>
<evidence type="ECO:0000256" key="3">
    <source>
        <dbReference type="ARBA" id="ARBA00022519"/>
    </source>
</evidence>
<keyword evidence="6 7" id="KW-0472">Membrane</keyword>
<protein>
    <submittedName>
        <fullName evidence="9">TRAP dicarboxylate transporter, DctM subunit</fullName>
    </submittedName>
</protein>
<evidence type="ECO:0000256" key="5">
    <source>
        <dbReference type="ARBA" id="ARBA00022989"/>
    </source>
</evidence>
<feature type="transmembrane region" description="Helical" evidence="7">
    <location>
        <begin position="211"/>
        <end position="234"/>
    </location>
</feature>
<evidence type="ECO:0000256" key="1">
    <source>
        <dbReference type="ARBA" id="ARBA00004429"/>
    </source>
</evidence>
<dbReference type="GO" id="GO:0005886">
    <property type="term" value="C:plasma membrane"/>
    <property type="evidence" value="ECO:0007669"/>
    <property type="project" value="UniProtKB-SubCell"/>
</dbReference>
<feature type="transmembrane region" description="Helical" evidence="7">
    <location>
        <begin position="170"/>
        <end position="190"/>
    </location>
</feature>
<keyword evidence="5 7" id="KW-1133">Transmembrane helix</keyword>
<feature type="transmembrane region" description="Helical" evidence="7">
    <location>
        <begin position="358"/>
        <end position="381"/>
    </location>
</feature>
<dbReference type="PANTHER" id="PTHR33362:SF3">
    <property type="entry name" value="SIALIC ACID TRAP TRANSPORTER PERMEASE PROTEIN SIAT"/>
    <property type="match status" value="1"/>
</dbReference>
<evidence type="ECO:0000256" key="6">
    <source>
        <dbReference type="ARBA" id="ARBA00023136"/>
    </source>
</evidence>
<dbReference type="PIRSF" id="PIRSF006066">
    <property type="entry name" value="HI0050"/>
    <property type="match status" value="1"/>
</dbReference>
<gene>
    <name evidence="9" type="ORF">KL86DPRO_10698</name>
</gene>
<accession>A0A212J5K6</accession>
<feature type="transmembrane region" description="Helical" evidence="7">
    <location>
        <begin position="78"/>
        <end position="96"/>
    </location>
</feature>
<dbReference type="NCBIfam" id="TIGR00786">
    <property type="entry name" value="dctM"/>
    <property type="match status" value="1"/>
</dbReference>
<feature type="transmembrane region" description="Helical" evidence="7">
    <location>
        <begin position="304"/>
        <end position="327"/>
    </location>
</feature>
<keyword evidence="4 7" id="KW-0812">Transmembrane</keyword>
<dbReference type="PANTHER" id="PTHR33362">
    <property type="entry name" value="SIALIC ACID TRAP TRANSPORTER PERMEASE PROTEIN SIAT-RELATED"/>
    <property type="match status" value="1"/>
</dbReference>
<feature type="transmembrane region" description="Helical" evidence="7">
    <location>
        <begin position="240"/>
        <end position="256"/>
    </location>
</feature>
<dbReference type="GO" id="GO:0022857">
    <property type="term" value="F:transmembrane transporter activity"/>
    <property type="evidence" value="ECO:0007669"/>
    <property type="project" value="TreeGrafter"/>
</dbReference>
<evidence type="ECO:0000256" key="7">
    <source>
        <dbReference type="SAM" id="Phobius"/>
    </source>
</evidence>
<evidence type="ECO:0000256" key="4">
    <source>
        <dbReference type="ARBA" id="ARBA00022692"/>
    </source>
</evidence>
<proteinExistence type="predicted"/>
<dbReference type="EMBL" id="FLUQ01000001">
    <property type="protein sequence ID" value="SBV94445.1"/>
    <property type="molecule type" value="Genomic_DNA"/>
</dbReference>
<evidence type="ECO:0000256" key="2">
    <source>
        <dbReference type="ARBA" id="ARBA00022475"/>
    </source>
</evidence>
<sequence length="428" mass="44500">MGFAMFGTLFALLAMGIPIAICIGFSAIVGILSGPLPISPIVVGQRMFTAIDSFPFMAIPFFMLAGGIMEHGGISKRLIRLASALVGSFRGGLGLITVVASAFFGAISGSNPATVAAIGGIMVPSMVKEGYKPPFAAATAAAAGTLGVVIPPSIPMITYGVVAGVSIGDLFIAGIVPGVVLAFVLCVCASQMAKKLNVPTSGAFRLSELGAAFYGAILALFMPIIILGGIYGGIFTPTEAGAVASLYSLIVSFLIYREMDMETMKKIIINAGVSTAIVFFVIACSQSFAWLLNVGKVSEAIVNGMMAITTNAFVLILLINICLLFLGVFLETQAIILLVTPILLPIAAQIGLDPLALGIIIIVNTSLGMITPPMAVNLFVAQGLVREHGTTLEQISKYIIPFFFVELGIVLLLSYVPTIALGLVTIIR</sequence>
<comment type="subcellular location">
    <subcellularLocation>
        <location evidence="1">Cell inner membrane</location>
        <topology evidence="1">Multi-pass membrane protein</topology>
    </subcellularLocation>
</comment>
<keyword evidence="2" id="KW-1003">Cell membrane</keyword>
<feature type="transmembrane region" description="Helical" evidence="7">
    <location>
        <begin position="268"/>
        <end position="292"/>
    </location>
</feature>
<reference evidence="9" key="1">
    <citation type="submission" date="2016-04" db="EMBL/GenBank/DDBJ databases">
        <authorList>
            <person name="Evans L.H."/>
            <person name="Alamgir A."/>
            <person name="Owens N."/>
            <person name="Weber N.D."/>
            <person name="Virtaneva K."/>
            <person name="Barbian K."/>
            <person name="Babar A."/>
            <person name="Rosenke K."/>
        </authorList>
    </citation>
    <scope>NUCLEOTIDE SEQUENCE</scope>
    <source>
        <strain evidence="9">86</strain>
    </source>
</reference>
<feature type="transmembrane region" description="Helical" evidence="7">
    <location>
        <begin position="402"/>
        <end position="427"/>
    </location>
</feature>
<dbReference type="InterPro" id="IPR004681">
    <property type="entry name" value="TRAP_DctM"/>
</dbReference>
<dbReference type="Pfam" id="PF06808">
    <property type="entry name" value="DctM"/>
    <property type="match status" value="1"/>
</dbReference>
<organism evidence="9">
    <name type="scientific">uncultured delta proteobacterium</name>
    <dbReference type="NCBI Taxonomy" id="34034"/>
    <lineage>
        <taxon>Bacteria</taxon>
        <taxon>Deltaproteobacteria</taxon>
        <taxon>environmental samples</taxon>
    </lineage>
</organism>
<name>A0A212J5K6_9DELT</name>